<dbReference type="GO" id="GO:0006412">
    <property type="term" value="P:translation"/>
    <property type="evidence" value="ECO:0007669"/>
    <property type="project" value="InterPro"/>
</dbReference>
<dbReference type="Pfam" id="PF00411">
    <property type="entry name" value="Ribosomal_S11"/>
    <property type="match status" value="1"/>
</dbReference>
<evidence type="ECO:0000256" key="3">
    <source>
        <dbReference type="ARBA" id="ARBA00023274"/>
    </source>
</evidence>
<comment type="similarity">
    <text evidence="1">Belongs to the universal ribosomal protein uS11 family.</text>
</comment>
<dbReference type="HAMAP" id="MF_01310">
    <property type="entry name" value="Ribosomal_uS11"/>
    <property type="match status" value="1"/>
</dbReference>
<evidence type="ECO:0000256" key="1">
    <source>
        <dbReference type="ARBA" id="ARBA00006194"/>
    </source>
</evidence>
<dbReference type="AlphaFoldDB" id="A0A0N5B0N6"/>
<keyword evidence="3" id="KW-0687">Ribonucleoprotein</keyword>
<dbReference type="InterPro" id="IPR001971">
    <property type="entry name" value="Ribosomal_uS11"/>
</dbReference>
<keyword evidence="4" id="KW-1185">Reference proteome</keyword>
<evidence type="ECO:0000313" key="4">
    <source>
        <dbReference type="Proteomes" id="UP000046393"/>
    </source>
</evidence>
<reference evidence="5" key="1">
    <citation type="submission" date="2017-02" db="UniProtKB">
        <authorList>
            <consortium name="WormBaseParasite"/>
        </authorList>
    </citation>
    <scope>IDENTIFICATION</scope>
</reference>
<dbReference type="GO" id="GO:0005840">
    <property type="term" value="C:ribosome"/>
    <property type="evidence" value="ECO:0007669"/>
    <property type="project" value="UniProtKB-KW"/>
</dbReference>
<dbReference type="Proteomes" id="UP000046393">
    <property type="component" value="Unplaced"/>
</dbReference>
<evidence type="ECO:0000313" key="5">
    <source>
        <dbReference type="WBParaSite" id="SMUV_0001083801-mRNA-1"/>
    </source>
</evidence>
<dbReference type="PANTHER" id="PTHR11759">
    <property type="entry name" value="40S RIBOSOMAL PROTEIN S14/30S RIBOSOMAL PROTEIN S11"/>
    <property type="match status" value="1"/>
</dbReference>
<name>A0A0N5B0N6_9BILA</name>
<dbReference type="SUPFAM" id="SSF53137">
    <property type="entry name" value="Translational machinery components"/>
    <property type="match status" value="1"/>
</dbReference>
<dbReference type="GO" id="GO:0003735">
    <property type="term" value="F:structural constituent of ribosome"/>
    <property type="evidence" value="ECO:0007669"/>
    <property type="project" value="InterPro"/>
</dbReference>
<sequence>MSLRGLVVSPSLSQTVSQCCKWYQLRSISSSAKLYKSVWDEHPKAMKIAMEGTIGSEPSFSISKYDSFLPTPEILKQSFNGIPYGEIPILHIKATKNNTLINAVDAENKVIIYTSCRLEGFKNARKKTQIAGHATGVAAGQKLLRRGVKTVRIKVKGLGPGRMSSVKGLVSVGIEVVSITDMTRLNELGPRPKKVRRVG</sequence>
<dbReference type="WBParaSite" id="SMUV_0001083801-mRNA-1">
    <property type="protein sequence ID" value="SMUV_0001083801-mRNA-1"/>
    <property type="gene ID" value="SMUV_0001083801"/>
</dbReference>
<dbReference type="GO" id="GO:1990904">
    <property type="term" value="C:ribonucleoprotein complex"/>
    <property type="evidence" value="ECO:0007669"/>
    <property type="project" value="UniProtKB-KW"/>
</dbReference>
<proteinExistence type="inferred from homology"/>
<organism evidence="4 5">
    <name type="scientific">Syphacia muris</name>
    <dbReference type="NCBI Taxonomy" id="451379"/>
    <lineage>
        <taxon>Eukaryota</taxon>
        <taxon>Metazoa</taxon>
        <taxon>Ecdysozoa</taxon>
        <taxon>Nematoda</taxon>
        <taxon>Chromadorea</taxon>
        <taxon>Rhabditida</taxon>
        <taxon>Spirurina</taxon>
        <taxon>Oxyuridomorpha</taxon>
        <taxon>Oxyuroidea</taxon>
        <taxon>Oxyuridae</taxon>
        <taxon>Syphacia</taxon>
    </lineage>
</organism>
<accession>A0A0N5B0N6</accession>
<dbReference type="STRING" id="451379.A0A0N5B0N6"/>
<evidence type="ECO:0000256" key="2">
    <source>
        <dbReference type="ARBA" id="ARBA00022980"/>
    </source>
</evidence>
<keyword evidence="2" id="KW-0689">Ribosomal protein</keyword>
<dbReference type="InterPro" id="IPR036967">
    <property type="entry name" value="Ribosomal_uS11_sf"/>
</dbReference>
<dbReference type="Gene3D" id="3.30.420.80">
    <property type="entry name" value="Ribosomal protein S11"/>
    <property type="match status" value="1"/>
</dbReference>
<protein>
    <submittedName>
        <fullName evidence="5">30S ribosomal protein S11, chloroplastic</fullName>
    </submittedName>
</protein>